<evidence type="ECO:0000313" key="10">
    <source>
        <dbReference type="EMBL" id="VEH65389.1"/>
    </source>
</evidence>
<evidence type="ECO:0000256" key="3">
    <source>
        <dbReference type="ARBA" id="ARBA00022448"/>
    </source>
</evidence>
<keyword evidence="8 9" id="KW-0472">Membrane</keyword>
<evidence type="ECO:0000256" key="8">
    <source>
        <dbReference type="ARBA" id="ARBA00023136"/>
    </source>
</evidence>
<comment type="subcellular location">
    <subcellularLocation>
        <location evidence="1">Cell membrane</location>
        <topology evidence="1">Multi-pass membrane protein</topology>
    </subcellularLocation>
</comment>
<dbReference type="AlphaFoldDB" id="A0A448MJS4"/>
<dbReference type="InterPro" id="IPR003445">
    <property type="entry name" value="Cat_transpt"/>
</dbReference>
<feature type="transmembrane region" description="Helical" evidence="9">
    <location>
        <begin position="240"/>
        <end position="260"/>
    </location>
</feature>
<evidence type="ECO:0000256" key="5">
    <source>
        <dbReference type="ARBA" id="ARBA00022692"/>
    </source>
</evidence>
<accession>A0A448MJS4</accession>
<dbReference type="GO" id="GO:0008324">
    <property type="term" value="F:monoatomic cation transmembrane transporter activity"/>
    <property type="evidence" value="ECO:0007669"/>
    <property type="project" value="InterPro"/>
</dbReference>
<organism evidence="10 11">
    <name type="scientific">Rodentibacter pneumotropicus</name>
    <dbReference type="NCBI Taxonomy" id="758"/>
    <lineage>
        <taxon>Bacteria</taxon>
        <taxon>Pseudomonadati</taxon>
        <taxon>Pseudomonadota</taxon>
        <taxon>Gammaproteobacteria</taxon>
        <taxon>Pasteurellales</taxon>
        <taxon>Pasteurellaceae</taxon>
        <taxon>Rodentibacter</taxon>
    </lineage>
</organism>
<evidence type="ECO:0000256" key="1">
    <source>
        <dbReference type="ARBA" id="ARBA00004651"/>
    </source>
</evidence>
<protein>
    <submittedName>
        <fullName evidence="10">Trk system potassium uptake protein TrkH</fullName>
    </submittedName>
</protein>
<dbReference type="Pfam" id="PF02386">
    <property type="entry name" value="TrkH"/>
    <property type="match status" value="1"/>
</dbReference>
<dbReference type="Proteomes" id="UP000278733">
    <property type="component" value="Chromosome"/>
</dbReference>
<feature type="transmembrane region" description="Helical" evidence="9">
    <location>
        <begin position="136"/>
        <end position="164"/>
    </location>
</feature>
<comment type="similarity">
    <text evidence="2">Belongs to the TrkH potassium transport family.</text>
</comment>
<feature type="transmembrane region" description="Helical" evidence="9">
    <location>
        <begin position="41"/>
        <end position="60"/>
    </location>
</feature>
<dbReference type="GO" id="GO:0030001">
    <property type="term" value="P:metal ion transport"/>
    <property type="evidence" value="ECO:0007669"/>
    <property type="project" value="UniProtKB-ARBA"/>
</dbReference>
<proteinExistence type="inferred from homology"/>
<sequence>MNNCAYFIYYSNYWYSRDVFFRRDVDPCFVALIYGDGGGKAFMQAFTLSLMFGALLWWPCHHHKQELRSRDGFLIVVAFWFVLGGLATLPLLLLDKLHLTVASAVFEAFSGLTTTGATVMTGLDNLPKALLFYRQLLQWLGGMGIIVLAIAIIPLLGIGGMQLYRAEMSGPMKEQKIRPRIAETAKMLWVIYLSLTISCALAYWLAGMDPFDALTHSFSTVSIGGFSTHDASMGYFNSPLINGITVLFLLISACNFGLHFRAFSIIGRENFVKIYLRDPEFRFFISTQIILVALCSFVMWNQSYFHLLGKILNKSYFKPSQYLPRQDIPYRILLHGPRLYRCY</sequence>
<keyword evidence="7" id="KW-0406">Ion transport</keyword>
<keyword evidence="4" id="KW-1003">Cell membrane</keyword>
<feature type="transmembrane region" description="Helical" evidence="9">
    <location>
        <begin position="281"/>
        <end position="300"/>
    </location>
</feature>
<evidence type="ECO:0000256" key="6">
    <source>
        <dbReference type="ARBA" id="ARBA00022989"/>
    </source>
</evidence>
<feature type="transmembrane region" description="Helical" evidence="9">
    <location>
        <begin position="72"/>
        <end position="93"/>
    </location>
</feature>
<keyword evidence="3" id="KW-0813">Transport</keyword>
<evidence type="ECO:0000256" key="2">
    <source>
        <dbReference type="ARBA" id="ARBA00009137"/>
    </source>
</evidence>
<dbReference type="STRING" id="758.GCA_000730685_02057"/>
<evidence type="ECO:0000256" key="7">
    <source>
        <dbReference type="ARBA" id="ARBA00023065"/>
    </source>
</evidence>
<dbReference type="EMBL" id="LR134405">
    <property type="protein sequence ID" value="VEH65389.1"/>
    <property type="molecule type" value="Genomic_DNA"/>
</dbReference>
<feature type="transmembrane region" description="Helical" evidence="9">
    <location>
        <begin position="185"/>
        <end position="206"/>
    </location>
</feature>
<keyword evidence="6 9" id="KW-1133">Transmembrane helix</keyword>
<evidence type="ECO:0000256" key="9">
    <source>
        <dbReference type="SAM" id="Phobius"/>
    </source>
</evidence>
<dbReference type="PANTHER" id="PTHR32024">
    <property type="entry name" value="TRK SYSTEM POTASSIUM UPTAKE PROTEIN TRKG-RELATED"/>
    <property type="match status" value="1"/>
</dbReference>
<evidence type="ECO:0000256" key="4">
    <source>
        <dbReference type="ARBA" id="ARBA00022475"/>
    </source>
</evidence>
<name>A0A448MJS4_9PAST</name>
<keyword evidence="5 9" id="KW-0812">Transmembrane</keyword>
<dbReference type="GO" id="GO:0005886">
    <property type="term" value="C:plasma membrane"/>
    <property type="evidence" value="ECO:0007669"/>
    <property type="project" value="UniProtKB-SubCell"/>
</dbReference>
<evidence type="ECO:0000313" key="11">
    <source>
        <dbReference type="Proteomes" id="UP000278733"/>
    </source>
</evidence>
<reference evidence="10 11" key="1">
    <citation type="submission" date="2018-12" db="EMBL/GenBank/DDBJ databases">
        <authorList>
            <consortium name="Pathogen Informatics"/>
        </authorList>
    </citation>
    <scope>NUCLEOTIDE SEQUENCE [LARGE SCALE GENOMIC DNA]</scope>
    <source>
        <strain evidence="10 11">NCTC8284</strain>
    </source>
</reference>
<dbReference type="PANTHER" id="PTHR32024:SF2">
    <property type="entry name" value="TRK SYSTEM POTASSIUM UPTAKE PROTEIN TRKG-RELATED"/>
    <property type="match status" value="1"/>
</dbReference>
<gene>
    <name evidence="10" type="primary">trkH_1</name>
    <name evidence="10" type="ORF">NCTC8284_00525</name>
</gene>
<dbReference type="KEGG" id="rpne:NCTC8284_00525"/>